<dbReference type="GO" id="GO:0005739">
    <property type="term" value="C:mitochondrion"/>
    <property type="evidence" value="ECO:0007669"/>
    <property type="project" value="TreeGrafter"/>
</dbReference>
<evidence type="ECO:0000259" key="5">
    <source>
        <dbReference type="PROSITE" id="PS51883"/>
    </source>
</evidence>
<dbReference type="GO" id="GO:0005525">
    <property type="term" value="F:GTP binding"/>
    <property type="evidence" value="ECO:0007669"/>
    <property type="project" value="UniProtKB-KW"/>
</dbReference>
<evidence type="ECO:0000259" key="4">
    <source>
        <dbReference type="PROSITE" id="PS51710"/>
    </source>
</evidence>
<dbReference type="CDD" id="cd01898">
    <property type="entry name" value="Obg"/>
    <property type="match status" value="1"/>
</dbReference>
<dbReference type="PROSITE" id="PS51883">
    <property type="entry name" value="OBG"/>
    <property type="match status" value="1"/>
</dbReference>
<feature type="compositionally biased region" description="Gly residues" evidence="3">
    <location>
        <begin position="171"/>
        <end position="196"/>
    </location>
</feature>
<name>A0A1Y5ICK9_OSTTA</name>
<evidence type="ECO:0000256" key="2">
    <source>
        <dbReference type="ARBA" id="ARBA00023134"/>
    </source>
</evidence>
<dbReference type="InterPro" id="IPR031167">
    <property type="entry name" value="G_OBG"/>
</dbReference>
<dbReference type="eggNOG" id="KOG1489">
    <property type="taxonomic scope" value="Eukaryota"/>
</dbReference>
<dbReference type="InterPro" id="IPR006074">
    <property type="entry name" value="GTP1-OBG_CS"/>
</dbReference>
<dbReference type="GO" id="GO:0042254">
    <property type="term" value="P:ribosome biogenesis"/>
    <property type="evidence" value="ECO:0007669"/>
    <property type="project" value="UniProtKB-UniRule"/>
</dbReference>
<feature type="region of interest" description="Disordered" evidence="3">
    <location>
        <begin position="161"/>
        <end position="212"/>
    </location>
</feature>
<feature type="compositionally biased region" description="Basic and acidic residues" evidence="3">
    <location>
        <begin position="197"/>
        <end position="212"/>
    </location>
</feature>
<dbReference type="InterPro" id="IPR006073">
    <property type="entry name" value="GTP-bd"/>
</dbReference>
<dbReference type="PANTHER" id="PTHR11702:SF39">
    <property type="entry name" value="GTP-BINDING PROTEIN OBGC2-RELATED"/>
    <property type="match status" value="1"/>
</dbReference>
<dbReference type="InterPro" id="IPR027417">
    <property type="entry name" value="P-loop_NTPase"/>
</dbReference>
<organism evidence="6">
    <name type="scientific">Ostreococcus tauri</name>
    <name type="common">Marine green alga</name>
    <dbReference type="NCBI Taxonomy" id="70448"/>
    <lineage>
        <taxon>Eukaryota</taxon>
        <taxon>Viridiplantae</taxon>
        <taxon>Chlorophyta</taxon>
        <taxon>Mamiellophyceae</taxon>
        <taxon>Mamiellales</taxon>
        <taxon>Bathycoccaceae</taxon>
        <taxon>Ostreococcus</taxon>
    </lineage>
</organism>
<dbReference type="Gene3D" id="2.70.210.12">
    <property type="entry name" value="GTP1/OBG domain"/>
    <property type="match status" value="1"/>
</dbReference>
<evidence type="ECO:0000313" key="6">
    <source>
        <dbReference type="EMBL" id="OUS47246.1"/>
    </source>
</evidence>
<dbReference type="SUPFAM" id="SSF82051">
    <property type="entry name" value="Obg GTP-binding protein N-terminal domain"/>
    <property type="match status" value="1"/>
</dbReference>
<sequence>MPMYFFPFDRFAVYVYAGPFATIDFGLNDERWVVFEWAMPMYFFPFDRFAVYVYAGPFATVNFGLNDERWVAYERLPPPRPRQIPCYFARRQPALTPFLRIDEDGTAVHGKMKTSFGRVVRATDASRAHSFARVPSVRRVASRSSLDVRVRVTTMRASMRALTSCAASSSGRGGGRGASKGGRRPSGGRGGGGRGGGDVDGRRSRKESDARAIGEKEKHLYFDEAAIVVVGGAGGDGEGWTGQAKPKVVKNFKYQWGRNLKKYIELPAAEPADGGRGGNVYLRVDRTCDSLLHLHERKTWRAKKGYHGSAADYAAGGRERHRVAPDQEHMYIPVPPGTVVRRKRTGELLGDMTKHGQTLLVAEGGGGGFAARRQQKQVNRRRNAKAEDFEASDIAIDTASLVSSAGEAGEELSIELLMRVVADCGLVGLPNVGKSSLLKAVTRASPEIANYAFTTLMPNLGVIKTEDDLAPTGESSTVMADLPGLIQGAHKGLGLGRAFLRHLRRTRAMVCVVDASGQDPLNDYVVVRQELKLYNPEYVQRPHILVLNKMDIEWAALRTDELMQGVEALDEDMIGVPPVAVLPISAKEGTGVPEFMEALEQLMKEEDARR</sequence>
<dbReference type="Proteomes" id="UP000195557">
    <property type="component" value="Unassembled WGS sequence"/>
</dbReference>
<dbReference type="PROSITE" id="PS51710">
    <property type="entry name" value="G_OBG"/>
    <property type="match status" value="1"/>
</dbReference>
<dbReference type="Pfam" id="PF01926">
    <property type="entry name" value="MMR_HSR1"/>
    <property type="match status" value="1"/>
</dbReference>
<dbReference type="EMBL" id="KZ155778">
    <property type="protein sequence ID" value="OUS47246.1"/>
    <property type="molecule type" value="Genomic_DNA"/>
</dbReference>
<evidence type="ECO:0000256" key="3">
    <source>
        <dbReference type="SAM" id="MobiDB-lite"/>
    </source>
</evidence>
<dbReference type="PRINTS" id="PR00326">
    <property type="entry name" value="GTP1OBG"/>
</dbReference>
<keyword evidence="1" id="KW-0547">Nucleotide-binding</keyword>
<feature type="domain" description="OBG-type G" evidence="4">
    <location>
        <begin position="422"/>
        <end position="604"/>
    </location>
</feature>
<dbReference type="Pfam" id="PF01018">
    <property type="entry name" value="GTP1_OBG"/>
    <property type="match status" value="1"/>
</dbReference>
<dbReference type="InterPro" id="IPR045086">
    <property type="entry name" value="OBG_GTPase"/>
</dbReference>
<keyword evidence="6" id="KW-0378">Hydrolase</keyword>
<gene>
    <name evidence="6" type="ORF">BE221DRAFT_204470</name>
</gene>
<reference evidence="6" key="1">
    <citation type="submission" date="2017-04" db="EMBL/GenBank/DDBJ databases">
        <title>Population genomics of picophytoplankton unveils novel chromosome hypervariability.</title>
        <authorList>
            <consortium name="DOE Joint Genome Institute"/>
            <person name="Blanc-Mathieu R."/>
            <person name="Krasovec M."/>
            <person name="Hebrard M."/>
            <person name="Yau S."/>
            <person name="Desgranges E."/>
            <person name="Martin J."/>
            <person name="Schackwitz W."/>
            <person name="Kuo A."/>
            <person name="Salin G."/>
            <person name="Donnadieu C."/>
            <person name="Desdevises Y."/>
            <person name="Sanchez-Ferandin S."/>
            <person name="Moreau H."/>
            <person name="Rivals E."/>
            <person name="Grigoriev I.V."/>
            <person name="Grimsley N."/>
            <person name="Eyre-Walker A."/>
            <person name="Piganeau G."/>
        </authorList>
    </citation>
    <scope>NUCLEOTIDE SEQUENCE [LARGE SCALE GENOMIC DNA]</scope>
    <source>
        <strain evidence="6">RCC 1115</strain>
    </source>
</reference>
<dbReference type="AlphaFoldDB" id="A0A1Y5ICK9"/>
<dbReference type="PROSITE" id="PS00905">
    <property type="entry name" value="GTP1_OBG"/>
    <property type="match status" value="1"/>
</dbReference>
<dbReference type="InterPro" id="IPR006169">
    <property type="entry name" value="GTP1_OBG_dom"/>
</dbReference>
<accession>A0A1Y5ICK9</accession>
<protein>
    <submittedName>
        <fullName evidence="6">P-loop containing nucleoside triphosphate hydrolase protein</fullName>
    </submittedName>
</protein>
<evidence type="ECO:0000256" key="1">
    <source>
        <dbReference type="ARBA" id="ARBA00022741"/>
    </source>
</evidence>
<dbReference type="SUPFAM" id="SSF52540">
    <property type="entry name" value="P-loop containing nucleoside triphosphate hydrolases"/>
    <property type="match status" value="1"/>
</dbReference>
<proteinExistence type="predicted"/>
<dbReference type="PANTHER" id="PTHR11702">
    <property type="entry name" value="DEVELOPMENTALLY REGULATED GTP-BINDING PROTEIN-RELATED"/>
    <property type="match status" value="1"/>
</dbReference>
<dbReference type="GO" id="GO:0003924">
    <property type="term" value="F:GTPase activity"/>
    <property type="evidence" value="ECO:0007669"/>
    <property type="project" value="InterPro"/>
</dbReference>
<dbReference type="InterPro" id="IPR036726">
    <property type="entry name" value="GTP1_OBG_dom_sf"/>
</dbReference>
<keyword evidence="2" id="KW-0342">GTP-binding</keyword>
<feature type="domain" description="Obg" evidence="5">
    <location>
        <begin position="219"/>
        <end position="421"/>
    </location>
</feature>
<dbReference type="Gene3D" id="3.40.50.300">
    <property type="entry name" value="P-loop containing nucleotide triphosphate hydrolases"/>
    <property type="match status" value="1"/>
</dbReference>